<dbReference type="RefSeq" id="WP_127022081.1">
    <property type="nucleotide sequence ID" value="NZ_JAVKZF010000005.1"/>
</dbReference>
<dbReference type="Proteomes" id="UP000282574">
    <property type="component" value="Unassembled WGS sequence"/>
</dbReference>
<name>A0AB37USZ1_9CYAN</name>
<reference evidence="2 3" key="1">
    <citation type="journal article" date="2019" name="Genome Biol. Evol.">
        <title>Day and night: Metabolic profiles and evolutionary relationships of six axenic non-marine cyanobacteria.</title>
        <authorList>
            <person name="Will S.E."/>
            <person name="Henke P."/>
            <person name="Boedeker C."/>
            <person name="Huang S."/>
            <person name="Brinkmann H."/>
            <person name="Rohde M."/>
            <person name="Jarek M."/>
            <person name="Friedl T."/>
            <person name="Seufert S."/>
            <person name="Schumacher M."/>
            <person name="Overmann J."/>
            <person name="Neumann-Schaal M."/>
            <person name="Petersen J."/>
        </authorList>
    </citation>
    <scope>NUCLEOTIDE SEQUENCE [LARGE SCALE GENOMIC DNA]</scope>
    <source>
        <strain evidence="2 3">SAG 39.79</strain>
    </source>
</reference>
<evidence type="ECO:0000313" key="2">
    <source>
        <dbReference type="EMBL" id="RUT14568.1"/>
    </source>
</evidence>
<evidence type="ECO:0000313" key="3">
    <source>
        <dbReference type="Proteomes" id="UP000282574"/>
    </source>
</evidence>
<dbReference type="CDD" id="cd00719">
    <property type="entry name" value="GIY-YIG_SF"/>
    <property type="match status" value="1"/>
</dbReference>
<dbReference type="InterPro" id="IPR000305">
    <property type="entry name" value="GIY-YIG_endonuc"/>
</dbReference>
<proteinExistence type="predicted"/>
<comment type="caution">
    <text evidence="2">The sequence shown here is derived from an EMBL/GenBank/DDBJ whole genome shotgun (WGS) entry which is preliminary data.</text>
</comment>
<dbReference type="SMART" id="SM00465">
    <property type="entry name" value="GIYc"/>
    <property type="match status" value="1"/>
</dbReference>
<feature type="domain" description="GIY-YIG" evidence="1">
    <location>
        <begin position="36"/>
        <end position="112"/>
    </location>
</feature>
<accession>A0AB37USZ1</accession>
<dbReference type="EMBL" id="RSCK01000001">
    <property type="protein sequence ID" value="RUT14568.1"/>
    <property type="molecule type" value="Genomic_DNA"/>
</dbReference>
<dbReference type="InterPro" id="IPR035901">
    <property type="entry name" value="GIY-YIG_endonuc_sf"/>
</dbReference>
<gene>
    <name evidence="2" type="ORF">DSM107010_01140</name>
</gene>
<keyword evidence="3" id="KW-1185">Reference proteome</keyword>
<dbReference type="AlphaFoldDB" id="A0AB37USZ1"/>
<dbReference type="PROSITE" id="PS50164">
    <property type="entry name" value="GIY_YIG"/>
    <property type="match status" value="1"/>
</dbReference>
<protein>
    <recommendedName>
        <fullName evidence="1">GIY-YIG domain-containing protein</fullName>
    </recommendedName>
</protein>
<sequence length="403" mass="47418">MQNRETNQLRLIEHSINLHIDRLPYVGFLKKEWLPESAGIYFVMDGDRKIWYVGKAQNLKARWKGHHRADQLQKIHKKNPLKIFWHSCERDETILSQLETFCIEKYYPVLNQTKVEIKRITPAEIELRNVLAKISRYVILIGYEEYSREFELPTVFLKYDWTYRNPARTLRSIFDAVNKRGNLRWSYYRRVKTTPIWKTKCNGVAIVVCSDMGTNQFIQQGEEATLVGVKLINISANDFQKYITETDWSQSYHPTIQRYTKDPIPLLWSKDLEINQPDVEALKELNQRRTASREYRPRGRRVKVVCNAIGWNVECVIQAYQEAIDWFGGYEALGLRQAYSYSFSIKGWRAPRVTVRIPEVNDGTTTYRSISAPISASTKEELLQRFEKIKQLSSLHQKAKLEI</sequence>
<evidence type="ECO:0000259" key="1">
    <source>
        <dbReference type="PROSITE" id="PS50164"/>
    </source>
</evidence>
<dbReference type="Gene3D" id="3.40.1440.10">
    <property type="entry name" value="GIY-YIG endonuclease"/>
    <property type="match status" value="1"/>
</dbReference>
<dbReference type="SUPFAM" id="SSF82771">
    <property type="entry name" value="GIY-YIG endonuclease"/>
    <property type="match status" value="1"/>
</dbReference>
<dbReference type="Pfam" id="PF01541">
    <property type="entry name" value="GIY-YIG"/>
    <property type="match status" value="1"/>
</dbReference>
<organism evidence="2 3">
    <name type="scientific">Chroococcidiopsis cubana SAG 39.79</name>
    <dbReference type="NCBI Taxonomy" id="388085"/>
    <lineage>
        <taxon>Bacteria</taxon>
        <taxon>Bacillati</taxon>
        <taxon>Cyanobacteriota</taxon>
        <taxon>Cyanophyceae</taxon>
        <taxon>Chroococcidiopsidales</taxon>
        <taxon>Chroococcidiopsidaceae</taxon>
        <taxon>Chroococcidiopsis</taxon>
    </lineage>
</organism>